<gene>
    <name evidence="1" type="ORF">F6U93_11540</name>
</gene>
<proteinExistence type="predicted"/>
<dbReference type="PROSITE" id="PS51257">
    <property type="entry name" value="PROKAR_LIPOPROTEIN"/>
    <property type="match status" value="1"/>
</dbReference>
<evidence type="ECO:0000313" key="2">
    <source>
        <dbReference type="Proteomes" id="UP000441333"/>
    </source>
</evidence>
<dbReference type="AlphaFoldDB" id="A0A6N6MCK7"/>
<accession>A0A6N6MCK7</accession>
<evidence type="ECO:0008006" key="3">
    <source>
        <dbReference type="Google" id="ProtNLM"/>
    </source>
</evidence>
<dbReference type="EMBL" id="WAAT01000050">
    <property type="protein sequence ID" value="KAB1067048.1"/>
    <property type="molecule type" value="Genomic_DNA"/>
</dbReference>
<keyword evidence="2" id="KW-1185">Reference proteome</keyword>
<name>A0A6N6MCK7_9FLAO</name>
<dbReference type="RefSeq" id="WP_150939958.1">
    <property type="nucleotide sequence ID" value="NZ_WAAT01000050.1"/>
</dbReference>
<dbReference type="Proteomes" id="UP000441333">
    <property type="component" value="Unassembled WGS sequence"/>
</dbReference>
<organism evidence="1 2">
    <name type="scientific">Pseudotamlana haliotis</name>
    <dbReference type="NCBI Taxonomy" id="2614804"/>
    <lineage>
        <taxon>Bacteria</taxon>
        <taxon>Pseudomonadati</taxon>
        <taxon>Bacteroidota</taxon>
        <taxon>Flavobacteriia</taxon>
        <taxon>Flavobacteriales</taxon>
        <taxon>Flavobacteriaceae</taxon>
        <taxon>Pseudotamlana</taxon>
    </lineage>
</organism>
<reference evidence="1 2" key="1">
    <citation type="submission" date="2019-09" db="EMBL/GenBank/DDBJ databases">
        <authorList>
            <person name="Cao W.R."/>
        </authorList>
    </citation>
    <scope>NUCLEOTIDE SEQUENCE [LARGE SCALE GENOMIC DNA]</scope>
    <source>
        <strain evidence="1 2">B1N29</strain>
    </source>
</reference>
<comment type="caution">
    <text evidence="1">The sequence shown here is derived from an EMBL/GenBank/DDBJ whole genome shotgun (WGS) entry which is preliminary data.</text>
</comment>
<protein>
    <recommendedName>
        <fullName evidence="3">Lipoprotein</fullName>
    </recommendedName>
</protein>
<sequence>MKKRILLVLTLCFFCSCRQEKSKTIERKLKTKSENLTLTQSTYTYAVSDTIITSPNIIFVIPNTAEIEMLKKKHGEDNFYTIADDASFYMAEITKILNFKDVVCSSKNSFSFVKESMTINKKDFKDSWFIIDYVQGKPLKYSLIDYYSKLNSQVKSFSVFKNNKDFFIKDIDINNDGIMDKVVSNKPYKGNGVYFFCKENNRYVFALKSVNFSEDGGNIIKDIYPSKEDENTFVLHTVFPDGGNFQSFHYIKYVDTNNWELDKTVYEKTNWQDSKTYVCNIQQGVNMKNFISGEGFEQLKTIPEKISESKMCILKN</sequence>
<evidence type="ECO:0000313" key="1">
    <source>
        <dbReference type="EMBL" id="KAB1067048.1"/>
    </source>
</evidence>